<proteinExistence type="predicted"/>
<keyword evidence="2" id="KW-1185">Reference proteome</keyword>
<gene>
    <name evidence="1" type="ORF">PsorP6_003702</name>
</gene>
<evidence type="ECO:0000313" key="2">
    <source>
        <dbReference type="Proteomes" id="UP001163321"/>
    </source>
</evidence>
<protein>
    <submittedName>
        <fullName evidence="1">Uncharacterized protein</fullName>
    </submittedName>
</protein>
<name>A0ACC0VNN8_9STRA</name>
<dbReference type="Proteomes" id="UP001163321">
    <property type="component" value="Chromosome 8"/>
</dbReference>
<evidence type="ECO:0000313" key="1">
    <source>
        <dbReference type="EMBL" id="KAI9908107.1"/>
    </source>
</evidence>
<dbReference type="EMBL" id="CM047587">
    <property type="protein sequence ID" value="KAI9908107.1"/>
    <property type="molecule type" value="Genomic_DNA"/>
</dbReference>
<organism evidence="1 2">
    <name type="scientific">Peronosclerospora sorghi</name>
    <dbReference type="NCBI Taxonomy" id="230839"/>
    <lineage>
        <taxon>Eukaryota</taxon>
        <taxon>Sar</taxon>
        <taxon>Stramenopiles</taxon>
        <taxon>Oomycota</taxon>
        <taxon>Peronosporomycetes</taxon>
        <taxon>Peronosporales</taxon>
        <taxon>Peronosporaceae</taxon>
        <taxon>Peronosclerospora</taxon>
    </lineage>
</organism>
<comment type="caution">
    <text evidence="1">The sequence shown here is derived from an EMBL/GenBank/DDBJ whole genome shotgun (WGS) entry which is preliminary data.</text>
</comment>
<reference evidence="1 2" key="1">
    <citation type="journal article" date="2022" name="bioRxiv">
        <title>The genome of the oomycete Peronosclerospora sorghi, a cosmopolitan pathogen of maize and sorghum, is inflated with dispersed pseudogenes.</title>
        <authorList>
            <person name="Fletcher K."/>
            <person name="Martin F."/>
            <person name="Isakeit T."/>
            <person name="Cavanaugh K."/>
            <person name="Magill C."/>
            <person name="Michelmore R."/>
        </authorList>
    </citation>
    <scope>NUCLEOTIDE SEQUENCE [LARGE SCALE GENOMIC DNA]</scope>
    <source>
        <strain evidence="1">P6</strain>
    </source>
</reference>
<sequence length="72" mass="8736">MNLYVRYAFHRKQNIVTRRSNERTRRNVELGSRVRFYRMVHFIPDFFCGFWVGCGRSTRAGRSAFLISRTTW</sequence>
<accession>A0ACC0VNN8</accession>